<dbReference type="Gene3D" id="3.80.10.10">
    <property type="entry name" value="Ribonuclease Inhibitor"/>
    <property type="match status" value="2"/>
</dbReference>
<protein>
    <recommendedName>
        <fullName evidence="1">F-box domain-containing protein</fullName>
    </recommendedName>
</protein>
<organism evidence="2 3">
    <name type="scientific">Syncephalastrum racemosum</name>
    <name type="common">Filamentous fungus</name>
    <dbReference type="NCBI Taxonomy" id="13706"/>
    <lineage>
        <taxon>Eukaryota</taxon>
        <taxon>Fungi</taxon>
        <taxon>Fungi incertae sedis</taxon>
        <taxon>Mucoromycota</taxon>
        <taxon>Mucoromycotina</taxon>
        <taxon>Mucoromycetes</taxon>
        <taxon>Mucorales</taxon>
        <taxon>Syncephalastraceae</taxon>
        <taxon>Syncephalastrum</taxon>
    </lineage>
</organism>
<accession>A0A1X2HBJ7</accession>
<dbReference type="SUPFAM" id="SSF52047">
    <property type="entry name" value="RNI-like"/>
    <property type="match status" value="1"/>
</dbReference>
<feature type="domain" description="F-box" evidence="1">
    <location>
        <begin position="1"/>
        <end position="45"/>
    </location>
</feature>
<name>A0A1X2HBJ7_SYNRA</name>
<comment type="caution">
    <text evidence="2">The sequence shown here is derived from an EMBL/GenBank/DDBJ whole genome shotgun (WGS) entry which is preliminary data.</text>
</comment>
<dbReference type="OrthoDB" id="2280978at2759"/>
<dbReference type="SUPFAM" id="SSF81383">
    <property type="entry name" value="F-box domain"/>
    <property type="match status" value="1"/>
</dbReference>
<dbReference type="InterPro" id="IPR001810">
    <property type="entry name" value="F-box_dom"/>
</dbReference>
<evidence type="ECO:0000259" key="1">
    <source>
        <dbReference type="PROSITE" id="PS50181"/>
    </source>
</evidence>
<gene>
    <name evidence="2" type="ORF">BCR43DRAFT_493202</name>
</gene>
<dbReference type="Proteomes" id="UP000242180">
    <property type="component" value="Unassembled WGS sequence"/>
</dbReference>
<proteinExistence type="predicted"/>
<dbReference type="AlphaFoldDB" id="A0A1X2HBJ7"/>
<reference evidence="2 3" key="1">
    <citation type="submission" date="2016-07" db="EMBL/GenBank/DDBJ databases">
        <title>Pervasive Adenine N6-methylation of Active Genes in Fungi.</title>
        <authorList>
            <consortium name="DOE Joint Genome Institute"/>
            <person name="Mondo S.J."/>
            <person name="Dannebaum R.O."/>
            <person name="Kuo R.C."/>
            <person name="Labutti K."/>
            <person name="Haridas S."/>
            <person name="Kuo A."/>
            <person name="Salamov A."/>
            <person name="Ahrendt S.R."/>
            <person name="Lipzen A."/>
            <person name="Sullivan W."/>
            <person name="Andreopoulos W.B."/>
            <person name="Clum A."/>
            <person name="Lindquist E."/>
            <person name="Daum C."/>
            <person name="Ramamoorthy G.K."/>
            <person name="Gryganskyi A."/>
            <person name="Culley D."/>
            <person name="Magnuson J.K."/>
            <person name="James T.Y."/>
            <person name="O'Malley M.A."/>
            <person name="Stajich J.E."/>
            <person name="Spatafora J.W."/>
            <person name="Visel A."/>
            <person name="Grigoriev I.V."/>
        </authorList>
    </citation>
    <scope>NUCLEOTIDE SEQUENCE [LARGE SCALE GENOMIC DNA]</scope>
    <source>
        <strain evidence="2 3">NRRL 2496</strain>
    </source>
</reference>
<dbReference type="EMBL" id="MCGN01000006">
    <property type="protein sequence ID" value="ORY95574.1"/>
    <property type="molecule type" value="Genomic_DNA"/>
</dbReference>
<dbReference type="CDD" id="cd09917">
    <property type="entry name" value="F-box_SF"/>
    <property type="match status" value="1"/>
</dbReference>
<dbReference type="SMART" id="SM00256">
    <property type="entry name" value="FBOX"/>
    <property type="match status" value="1"/>
</dbReference>
<sequence length="518" mass="59338">MDRISILPYDVIALIFDHLEFRDRVRCSGVCKTWRMYMLDLYECVVVETPKLDKKDAYSESLLLWLSRIKGDTAHHLKISFEAPQFSAAIMDLIATNNWTRLESILLCKPFCLGSKAACQAVNASPWMTMIRNCSSHLRELNLHYPSIYIKSRDMMTILTTCNRLTRFYYRETKDQFDDDTGSKDEPLIHTHSSNAMLPYSNLTHLTWWADYDLPFETVLPLCPKLVSLTVRDDEYTTSGQLKTLIELLLQKRNPRLRFFSIGGNNNESNHVVSSLEEDAIGLRYLNITPWKEEEQHHGWLLRLAADLFAANYTTLLSLSLAIDQHDALPFWTWICQPTRGISSLTSLTYCFPWDQANGAELESLFYKFLMQCPHLAHLSLENVPWNMYQLLRVLSASFALTSVVLNNTSANTCAQREHYQHDSEGPVILPSLRLLDLALPLNDTFLQGLGPLENLTHFVLGHGPVFSSSELERFLATKAPQLKRIEMHGFNCKDAKTSHEVKHAMARLSSKPEVFVN</sequence>
<dbReference type="PROSITE" id="PS50181">
    <property type="entry name" value="FBOX"/>
    <property type="match status" value="1"/>
</dbReference>
<dbReference type="Gene3D" id="1.20.1280.50">
    <property type="match status" value="1"/>
</dbReference>
<dbReference type="InterPro" id="IPR032675">
    <property type="entry name" value="LRR_dom_sf"/>
</dbReference>
<dbReference type="Pfam" id="PF00646">
    <property type="entry name" value="F-box"/>
    <property type="match status" value="1"/>
</dbReference>
<evidence type="ECO:0000313" key="3">
    <source>
        <dbReference type="Proteomes" id="UP000242180"/>
    </source>
</evidence>
<dbReference type="InParanoid" id="A0A1X2HBJ7"/>
<evidence type="ECO:0000313" key="2">
    <source>
        <dbReference type="EMBL" id="ORY95574.1"/>
    </source>
</evidence>
<dbReference type="InterPro" id="IPR036047">
    <property type="entry name" value="F-box-like_dom_sf"/>
</dbReference>
<keyword evidence="3" id="KW-1185">Reference proteome</keyword>